<dbReference type="SUPFAM" id="SSF51351">
    <property type="entry name" value="Triosephosphate isomerase (TIM)"/>
    <property type="match status" value="1"/>
</dbReference>
<evidence type="ECO:0000313" key="3">
    <source>
        <dbReference type="Proteomes" id="UP000886876"/>
    </source>
</evidence>
<dbReference type="GO" id="GO:0004807">
    <property type="term" value="F:triose-phosphate isomerase activity"/>
    <property type="evidence" value="ECO:0007669"/>
    <property type="project" value="InterPro"/>
</dbReference>
<dbReference type="InterPro" id="IPR035990">
    <property type="entry name" value="TIM_sf"/>
</dbReference>
<protein>
    <submittedName>
        <fullName evidence="2">Triose-phosphate isomerase</fullName>
    </submittedName>
</protein>
<keyword evidence="1 2" id="KW-0413">Isomerase</keyword>
<dbReference type="Proteomes" id="UP000886876">
    <property type="component" value="Unassembled WGS sequence"/>
</dbReference>
<sequence length="32" mass="3381">DIDGGLIGGASLKPQDFARIIAGTALEEPWIR</sequence>
<comment type="caution">
    <text evidence="2">The sequence shown here is derived from an EMBL/GenBank/DDBJ whole genome shotgun (WGS) entry which is preliminary data.</text>
</comment>
<dbReference type="PROSITE" id="PS51440">
    <property type="entry name" value="TIM_2"/>
    <property type="match status" value="1"/>
</dbReference>
<gene>
    <name evidence="2" type="ORF">IAD42_09380</name>
</gene>
<dbReference type="Pfam" id="PF00121">
    <property type="entry name" value="TIM"/>
    <property type="match status" value="1"/>
</dbReference>
<reference evidence="2" key="2">
    <citation type="journal article" date="2021" name="PeerJ">
        <title>Extensive microbial diversity within the chicken gut microbiome revealed by metagenomics and culture.</title>
        <authorList>
            <person name="Gilroy R."/>
            <person name="Ravi A."/>
            <person name="Getino M."/>
            <person name="Pursley I."/>
            <person name="Horton D.L."/>
            <person name="Alikhan N.F."/>
            <person name="Baker D."/>
            <person name="Gharbi K."/>
            <person name="Hall N."/>
            <person name="Watson M."/>
            <person name="Adriaenssens E.M."/>
            <person name="Foster-Nyarko E."/>
            <person name="Jarju S."/>
            <person name="Secka A."/>
            <person name="Antonio M."/>
            <person name="Oren A."/>
            <person name="Chaudhuri R.R."/>
            <person name="La Ragione R."/>
            <person name="Hildebrand F."/>
            <person name="Pallen M.J."/>
        </authorList>
    </citation>
    <scope>NUCLEOTIDE SEQUENCE</scope>
    <source>
        <strain evidence="2">ChiHecec3B27-6122</strain>
    </source>
</reference>
<name>A0A9D1G6B3_9FIRM</name>
<dbReference type="InterPro" id="IPR000652">
    <property type="entry name" value="Triosephosphate_isomerase"/>
</dbReference>
<evidence type="ECO:0000256" key="1">
    <source>
        <dbReference type="ARBA" id="ARBA00023235"/>
    </source>
</evidence>
<organism evidence="2 3">
    <name type="scientific">Candidatus Scatomorpha pullistercoris</name>
    <dbReference type="NCBI Taxonomy" id="2840929"/>
    <lineage>
        <taxon>Bacteria</taxon>
        <taxon>Bacillati</taxon>
        <taxon>Bacillota</taxon>
        <taxon>Clostridia</taxon>
        <taxon>Eubacteriales</taxon>
        <taxon>Candidatus Scatomorpha</taxon>
    </lineage>
</organism>
<dbReference type="InterPro" id="IPR013785">
    <property type="entry name" value="Aldolase_TIM"/>
</dbReference>
<feature type="non-terminal residue" evidence="2">
    <location>
        <position position="1"/>
    </location>
</feature>
<reference evidence="2" key="1">
    <citation type="submission" date="2020-10" db="EMBL/GenBank/DDBJ databases">
        <authorList>
            <person name="Gilroy R."/>
        </authorList>
    </citation>
    <scope>NUCLEOTIDE SEQUENCE</scope>
    <source>
        <strain evidence="2">ChiHecec3B27-6122</strain>
    </source>
</reference>
<dbReference type="AlphaFoldDB" id="A0A9D1G6B3"/>
<dbReference type="Gene3D" id="3.20.20.70">
    <property type="entry name" value="Aldolase class I"/>
    <property type="match status" value="1"/>
</dbReference>
<proteinExistence type="predicted"/>
<dbReference type="EMBL" id="DVJS01000235">
    <property type="protein sequence ID" value="HIS98175.1"/>
    <property type="molecule type" value="Genomic_DNA"/>
</dbReference>
<accession>A0A9D1G6B3</accession>
<evidence type="ECO:0000313" key="2">
    <source>
        <dbReference type="EMBL" id="HIS98175.1"/>
    </source>
</evidence>